<accession>A0A6G4QSS3</accession>
<evidence type="ECO:0000313" key="12">
    <source>
        <dbReference type="EMBL" id="NGM48543.1"/>
    </source>
</evidence>
<evidence type="ECO:0000256" key="6">
    <source>
        <dbReference type="ARBA" id="ARBA00022723"/>
    </source>
</evidence>
<keyword evidence="6" id="KW-0479">Metal-binding</keyword>
<evidence type="ECO:0000256" key="2">
    <source>
        <dbReference type="ARBA" id="ARBA00003120"/>
    </source>
</evidence>
<dbReference type="PANTHER" id="PTHR11601:SF34">
    <property type="entry name" value="CYSTEINE DESULFURASE"/>
    <property type="match status" value="1"/>
</dbReference>
<keyword evidence="5" id="KW-0808">Transferase</keyword>
<evidence type="ECO:0000256" key="4">
    <source>
        <dbReference type="ARBA" id="ARBA00013558"/>
    </source>
</evidence>
<keyword evidence="8" id="KW-0408">Iron</keyword>
<name>A0A6G4QSS3_9CAUL</name>
<evidence type="ECO:0000256" key="8">
    <source>
        <dbReference type="ARBA" id="ARBA00023004"/>
    </source>
</evidence>
<dbReference type="SUPFAM" id="SSF53383">
    <property type="entry name" value="PLP-dependent transferases"/>
    <property type="match status" value="1"/>
</dbReference>
<dbReference type="Gene3D" id="3.40.640.10">
    <property type="entry name" value="Type I PLP-dependent aspartate aminotransferase-like (Major domain)"/>
    <property type="match status" value="1"/>
</dbReference>
<dbReference type="Pfam" id="PF00266">
    <property type="entry name" value="Aminotran_5"/>
    <property type="match status" value="1"/>
</dbReference>
<evidence type="ECO:0000256" key="5">
    <source>
        <dbReference type="ARBA" id="ARBA00022679"/>
    </source>
</evidence>
<dbReference type="GO" id="GO:0031071">
    <property type="term" value="F:cysteine desulfurase activity"/>
    <property type="evidence" value="ECO:0007669"/>
    <property type="project" value="UniProtKB-EC"/>
</dbReference>
<reference evidence="12" key="1">
    <citation type="submission" date="2020-02" db="EMBL/GenBank/DDBJ databases">
        <authorList>
            <person name="Gao J."/>
            <person name="Sun J."/>
        </authorList>
    </citation>
    <scope>NUCLEOTIDE SEQUENCE</scope>
    <source>
        <strain evidence="12">602-2</strain>
    </source>
</reference>
<proteinExistence type="inferred from homology"/>
<dbReference type="PIRSF" id="PIRSF005572">
    <property type="entry name" value="NifS"/>
    <property type="match status" value="1"/>
</dbReference>
<evidence type="ECO:0000259" key="11">
    <source>
        <dbReference type="Pfam" id="PF00266"/>
    </source>
</evidence>
<dbReference type="EMBL" id="JAAKGT010000001">
    <property type="protein sequence ID" value="NGM48543.1"/>
    <property type="molecule type" value="Genomic_DNA"/>
</dbReference>
<dbReference type="PANTHER" id="PTHR11601">
    <property type="entry name" value="CYSTEINE DESULFURYLASE FAMILY MEMBER"/>
    <property type="match status" value="1"/>
</dbReference>
<comment type="function">
    <text evidence="2">Catalyzes the removal of elemental sulfur atoms from cysteine to produce alanine. Seems to participate in the biosynthesis of the nitrogenase metalloclusters by providing the inorganic sulfur required for the Fe-S core formation.</text>
</comment>
<feature type="domain" description="Aminotransferase class V" evidence="11">
    <location>
        <begin position="7"/>
        <end position="356"/>
    </location>
</feature>
<dbReference type="Gene3D" id="3.90.1150.10">
    <property type="entry name" value="Aspartate Aminotransferase, domain 1"/>
    <property type="match status" value="1"/>
</dbReference>
<evidence type="ECO:0000256" key="3">
    <source>
        <dbReference type="ARBA" id="ARBA00006490"/>
    </source>
</evidence>
<comment type="cofactor">
    <cofactor evidence="1">
        <name>pyridoxal 5'-phosphate</name>
        <dbReference type="ChEBI" id="CHEBI:597326"/>
    </cofactor>
</comment>
<dbReference type="Gene3D" id="1.10.260.50">
    <property type="match status" value="1"/>
</dbReference>
<protein>
    <recommendedName>
        <fullName evidence="4">Cysteine desulfurase</fullName>
    </recommendedName>
</protein>
<dbReference type="InterPro" id="IPR016454">
    <property type="entry name" value="Cysteine_dSase"/>
</dbReference>
<evidence type="ECO:0000256" key="10">
    <source>
        <dbReference type="ARBA" id="ARBA00050776"/>
    </source>
</evidence>
<comment type="similarity">
    <text evidence="3">Belongs to the class-V pyridoxal-phosphate-dependent aminotransferase family. NifS/IscS subfamily.</text>
</comment>
<dbReference type="GO" id="GO:0046872">
    <property type="term" value="F:metal ion binding"/>
    <property type="evidence" value="ECO:0007669"/>
    <property type="project" value="UniProtKB-KW"/>
</dbReference>
<sequence>MTSKPAIYLDYNATAPIRPEAREAVLRAFDLAGNPSSVHAFGRAARDVVETARKQVGELVGVVAGSVTFVSGGTEANALAIESAVASGVKRLVVSAIEHDAVVETAAASGASVAVLPVDAHGVADLSKLADLLAGEGRTLVCLMLANNETGVIQPVAEASAIVRAADGLLHVDAVQAAGKIAIDFSALGADTLALSAHKIGGPQGVGALVAGTRANVVRRQHGGGQERGRRAGTENVAGISGFGAAASAALRDLPLAADQGIWRDALAQRVKDAGGVVLGEGPEGGLGRLPQTLCLAADGFASQVQVMNLDLAGVMVSAGSACSSGKVKASRVVEAMHRPELAPFALRVSGGWASTEQDWIVCGDAWLAAWKRIGARRREVA</sequence>
<comment type="catalytic activity">
    <reaction evidence="10">
        <text>(sulfur carrier)-H + L-cysteine = (sulfur carrier)-SH + L-alanine</text>
        <dbReference type="Rhea" id="RHEA:43892"/>
        <dbReference type="Rhea" id="RHEA-COMP:14737"/>
        <dbReference type="Rhea" id="RHEA-COMP:14739"/>
        <dbReference type="ChEBI" id="CHEBI:29917"/>
        <dbReference type="ChEBI" id="CHEBI:35235"/>
        <dbReference type="ChEBI" id="CHEBI:57972"/>
        <dbReference type="ChEBI" id="CHEBI:64428"/>
        <dbReference type="EC" id="2.8.1.7"/>
    </reaction>
</comment>
<keyword evidence="7" id="KW-0663">Pyridoxal phosphate</keyword>
<organism evidence="12">
    <name type="scientific">Caulobacter sp. 602-2</name>
    <dbReference type="NCBI Taxonomy" id="2710887"/>
    <lineage>
        <taxon>Bacteria</taxon>
        <taxon>Pseudomonadati</taxon>
        <taxon>Pseudomonadota</taxon>
        <taxon>Alphaproteobacteria</taxon>
        <taxon>Caulobacterales</taxon>
        <taxon>Caulobacteraceae</taxon>
        <taxon>Caulobacter</taxon>
    </lineage>
</organism>
<keyword evidence="9" id="KW-0411">Iron-sulfur</keyword>
<dbReference type="InterPro" id="IPR000192">
    <property type="entry name" value="Aminotrans_V_dom"/>
</dbReference>
<dbReference type="InterPro" id="IPR015421">
    <property type="entry name" value="PyrdxlP-dep_Trfase_major"/>
</dbReference>
<evidence type="ECO:0000256" key="1">
    <source>
        <dbReference type="ARBA" id="ARBA00001933"/>
    </source>
</evidence>
<gene>
    <name evidence="12" type="ORF">G5B46_02865</name>
</gene>
<dbReference type="AlphaFoldDB" id="A0A6G4QSS3"/>
<dbReference type="InterPro" id="IPR015422">
    <property type="entry name" value="PyrdxlP-dep_Trfase_small"/>
</dbReference>
<comment type="caution">
    <text evidence="12">The sequence shown here is derived from an EMBL/GenBank/DDBJ whole genome shotgun (WGS) entry which is preliminary data.</text>
</comment>
<dbReference type="InterPro" id="IPR015424">
    <property type="entry name" value="PyrdxlP-dep_Trfase"/>
</dbReference>
<dbReference type="RefSeq" id="WP_165255869.1">
    <property type="nucleotide sequence ID" value="NZ_JAAKGT010000001.1"/>
</dbReference>
<evidence type="ECO:0000256" key="9">
    <source>
        <dbReference type="ARBA" id="ARBA00023014"/>
    </source>
</evidence>
<evidence type="ECO:0000256" key="7">
    <source>
        <dbReference type="ARBA" id="ARBA00022898"/>
    </source>
</evidence>
<dbReference type="GO" id="GO:0051536">
    <property type="term" value="F:iron-sulfur cluster binding"/>
    <property type="evidence" value="ECO:0007669"/>
    <property type="project" value="UniProtKB-KW"/>
</dbReference>